<dbReference type="PANTHER" id="PTHR13362:SF2">
    <property type="entry name" value="SMALL RIBOSOMAL SUBUNIT PROTEIN MS33"/>
    <property type="match status" value="1"/>
</dbReference>
<dbReference type="GO" id="GO:0005739">
    <property type="term" value="C:mitochondrion"/>
    <property type="evidence" value="ECO:0007669"/>
    <property type="project" value="UniProtKB-SubCell"/>
</dbReference>
<dbReference type="Pfam" id="PF08293">
    <property type="entry name" value="MRP-S33"/>
    <property type="match status" value="1"/>
</dbReference>
<evidence type="ECO:0000256" key="2">
    <source>
        <dbReference type="ARBA" id="ARBA00008970"/>
    </source>
</evidence>
<evidence type="ECO:0000256" key="3">
    <source>
        <dbReference type="ARBA" id="ARBA00022980"/>
    </source>
</evidence>
<gene>
    <name evidence="7" type="ORF">TRICI_003268</name>
</gene>
<evidence type="ECO:0000313" key="7">
    <source>
        <dbReference type="EMBL" id="KAA8913206.1"/>
    </source>
</evidence>
<comment type="subcellular location">
    <subcellularLocation>
        <location evidence="1">Mitochondrion</location>
    </subcellularLocation>
</comment>
<keyword evidence="8" id="KW-1185">Reference proteome</keyword>
<dbReference type="Proteomes" id="UP000761534">
    <property type="component" value="Unassembled WGS sequence"/>
</dbReference>
<evidence type="ECO:0000256" key="4">
    <source>
        <dbReference type="ARBA" id="ARBA00023128"/>
    </source>
</evidence>
<proteinExistence type="inferred from homology"/>
<evidence type="ECO:0000256" key="1">
    <source>
        <dbReference type="ARBA" id="ARBA00004173"/>
    </source>
</evidence>
<dbReference type="PANTHER" id="PTHR13362">
    <property type="entry name" value="MITOCHONDRIAL RIBOSOMAL PROTEIN S33"/>
    <property type="match status" value="1"/>
</dbReference>
<evidence type="ECO:0000256" key="5">
    <source>
        <dbReference type="ARBA" id="ARBA00023274"/>
    </source>
</evidence>
<comment type="caution">
    <text evidence="7">The sequence shown here is derived from an EMBL/GenBank/DDBJ whole genome shotgun (WGS) entry which is preliminary data.</text>
</comment>
<name>A0A642V9J0_9ASCO</name>
<evidence type="ECO:0000256" key="6">
    <source>
        <dbReference type="ARBA" id="ARBA00035132"/>
    </source>
</evidence>
<reference evidence="7" key="1">
    <citation type="journal article" date="2019" name="G3 (Bethesda)">
        <title>Genome Assemblies of Two Rare Opportunistic Yeast Pathogens: Diutina rugosa (syn. Candida rugosa) and Trichomonascus ciferrii (syn. Candida ciferrii).</title>
        <authorList>
            <person name="Mixao V."/>
            <person name="Saus E."/>
            <person name="Hansen A.P."/>
            <person name="Lass-Florl C."/>
            <person name="Gabaldon T."/>
        </authorList>
    </citation>
    <scope>NUCLEOTIDE SEQUENCE</scope>
    <source>
        <strain evidence="7">CBS 4856</strain>
    </source>
</reference>
<comment type="similarity">
    <text evidence="2">Belongs to the mitochondrion-specific ribosomal protein mS33 family.</text>
</comment>
<protein>
    <recommendedName>
        <fullName evidence="6">Small ribosomal subunit protein mS33</fullName>
    </recommendedName>
</protein>
<evidence type="ECO:0000313" key="8">
    <source>
        <dbReference type="Proteomes" id="UP000761534"/>
    </source>
</evidence>
<dbReference type="VEuPathDB" id="FungiDB:TRICI_003268"/>
<dbReference type="GO" id="GO:0005840">
    <property type="term" value="C:ribosome"/>
    <property type="evidence" value="ECO:0007669"/>
    <property type="project" value="UniProtKB-KW"/>
</dbReference>
<dbReference type="InterPro" id="IPR013219">
    <property type="entry name" value="Ribosomal_mS33"/>
</dbReference>
<keyword evidence="5" id="KW-0687">Ribonucleoprotein</keyword>
<dbReference type="GO" id="GO:1990904">
    <property type="term" value="C:ribonucleoprotein complex"/>
    <property type="evidence" value="ECO:0007669"/>
    <property type="project" value="UniProtKB-KW"/>
</dbReference>
<organism evidence="7 8">
    <name type="scientific">Trichomonascus ciferrii</name>
    <dbReference type="NCBI Taxonomy" id="44093"/>
    <lineage>
        <taxon>Eukaryota</taxon>
        <taxon>Fungi</taxon>
        <taxon>Dikarya</taxon>
        <taxon>Ascomycota</taxon>
        <taxon>Saccharomycotina</taxon>
        <taxon>Dipodascomycetes</taxon>
        <taxon>Dipodascales</taxon>
        <taxon>Trichomonascaceae</taxon>
        <taxon>Trichomonascus</taxon>
        <taxon>Trichomonascus ciferrii complex</taxon>
    </lineage>
</organism>
<accession>A0A642V9J0</accession>
<keyword evidence="3" id="KW-0689">Ribosomal protein</keyword>
<dbReference type="EMBL" id="SWFS01000236">
    <property type="protein sequence ID" value="KAA8913206.1"/>
    <property type="molecule type" value="Genomic_DNA"/>
</dbReference>
<sequence length="100" mass="11558">MSSLMPSRARMLQVMKLSKSIFHETFNPDNTRNGAKVLRQRLKGDIIKNYYRPNVLTLRELRAIHPEGNHYDDKEERRLAKIAVRKKKGKGKPAKSKGKA</sequence>
<dbReference type="OrthoDB" id="2257454at2759"/>
<dbReference type="AlphaFoldDB" id="A0A642V9J0"/>
<keyword evidence="4" id="KW-0496">Mitochondrion</keyword>